<evidence type="ECO:0000256" key="3">
    <source>
        <dbReference type="ARBA" id="ARBA00022989"/>
    </source>
</evidence>
<organism evidence="7 8">
    <name type="scientific">Clostridium sartagoforme</name>
    <dbReference type="NCBI Taxonomy" id="84031"/>
    <lineage>
        <taxon>Bacteria</taxon>
        <taxon>Bacillati</taxon>
        <taxon>Bacillota</taxon>
        <taxon>Clostridia</taxon>
        <taxon>Eubacteriales</taxon>
        <taxon>Clostridiaceae</taxon>
        <taxon>Clostridium</taxon>
    </lineage>
</organism>
<gene>
    <name evidence="7" type="ORF">E5347_00975</name>
</gene>
<dbReference type="GO" id="GO:0012505">
    <property type="term" value="C:endomembrane system"/>
    <property type="evidence" value="ECO:0007669"/>
    <property type="project" value="UniProtKB-SubCell"/>
</dbReference>
<name>A0A4S2DQT4_9CLOT</name>
<evidence type="ECO:0000256" key="5">
    <source>
        <dbReference type="SAM" id="Phobius"/>
    </source>
</evidence>
<accession>A0A4S2DQT4</accession>
<feature type="transmembrane region" description="Helical" evidence="5">
    <location>
        <begin position="28"/>
        <end position="45"/>
    </location>
</feature>
<keyword evidence="4 5" id="KW-0472">Membrane</keyword>
<sequence length="123" mass="14259">MKINEFIKQIKLKIKAIYLAFKNENTPLLAKIFAGITIGYALSPIDLIPDFIPILGYLDDLIILPLLIYISFKLIPGEIMKECEEKANEVWKDGKPKRLIYGLPIIIFWILVIGFIVYRFFIK</sequence>
<keyword evidence="8" id="KW-1185">Reference proteome</keyword>
<keyword evidence="2 5" id="KW-0812">Transmembrane</keyword>
<comment type="subcellular location">
    <subcellularLocation>
        <location evidence="1">Endomembrane system</location>
        <topology evidence="1">Multi-pass membrane protein</topology>
    </subcellularLocation>
</comment>
<feature type="domain" description="DUF1232" evidence="6">
    <location>
        <begin position="30"/>
        <end position="66"/>
    </location>
</feature>
<evidence type="ECO:0000313" key="7">
    <source>
        <dbReference type="EMBL" id="TGY43411.1"/>
    </source>
</evidence>
<evidence type="ECO:0000313" key="8">
    <source>
        <dbReference type="Proteomes" id="UP000306888"/>
    </source>
</evidence>
<evidence type="ECO:0000256" key="1">
    <source>
        <dbReference type="ARBA" id="ARBA00004127"/>
    </source>
</evidence>
<evidence type="ECO:0000256" key="2">
    <source>
        <dbReference type="ARBA" id="ARBA00022692"/>
    </source>
</evidence>
<dbReference type="InterPro" id="IPR010652">
    <property type="entry name" value="DUF1232"/>
</dbReference>
<keyword evidence="3 5" id="KW-1133">Transmembrane helix</keyword>
<dbReference type="AlphaFoldDB" id="A0A4S2DQT4"/>
<dbReference type="EMBL" id="SRYR01000001">
    <property type="protein sequence ID" value="TGY43411.1"/>
    <property type="molecule type" value="Genomic_DNA"/>
</dbReference>
<comment type="caution">
    <text evidence="7">The sequence shown here is derived from an EMBL/GenBank/DDBJ whole genome shotgun (WGS) entry which is preliminary data.</text>
</comment>
<reference evidence="7 8" key="1">
    <citation type="submission" date="2019-04" db="EMBL/GenBank/DDBJ databases">
        <title>Microbes associate with the intestines of laboratory mice.</title>
        <authorList>
            <person name="Navarre W."/>
            <person name="Wong E."/>
            <person name="Huang K."/>
            <person name="Tropini C."/>
            <person name="Ng K."/>
            <person name="Yu B."/>
        </authorList>
    </citation>
    <scope>NUCLEOTIDE SEQUENCE [LARGE SCALE GENOMIC DNA]</scope>
    <source>
        <strain evidence="7 8">NM50_B9-20</strain>
    </source>
</reference>
<dbReference type="Proteomes" id="UP000306888">
    <property type="component" value="Unassembled WGS sequence"/>
</dbReference>
<evidence type="ECO:0000256" key="4">
    <source>
        <dbReference type="ARBA" id="ARBA00023136"/>
    </source>
</evidence>
<protein>
    <submittedName>
        <fullName evidence="7">DUF1232 domain-containing protein</fullName>
    </submittedName>
</protein>
<feature type="transmembrane region" description="Helical" evidence="5">
    <location>
        <begin position="99"/>
        <end position="121"/>
    </location>
</feature>
<dbReference type="OrthoDB" id="9800202at2"/>
<proteinExistence type="predicted"/>
<dbReference type="Pfam" id="PF06803">
    <property type="entry name" value="DUF1232"/>
    <property type="match status" value="1"/>
</dbReference>
<dbReference type="RefSeq" id="WP_136003665.1">
    <property type="nucleotide sequence ID" value="NZ_SRYR01000001.1"/>
</dbReference>
<evidence type="ECO:0000259" key="6">
    <source>
        <dbReference type="Pfam" id="PF06803"/>
    </source>
</evidence>